<evidence type="ECO:0000313" key="2">
    <source>
        <dbReference type="Proteomes" id="UP000272908"/>
    </source>
</evidence>
<gene>
    <name evidence="1" type="ORF">ROE7235_00975</name>
</gene>
<dbReference type="RefSeq" id="WP_121093530.1">
    <property type="nucleotide sequence ID" value="NZ_UIHC01000006.1"/>
</dbReference>
<sequence>MHVGGVDDHGESAANLGAFLADPDHVWTRTEPHALMLVLERPSASIMLPRVFRAVLLVGALRHMSWSVWPSGVIWINSQPGSKR</sequence>
<organism evidence="1 2">
    <name type="scientific">Roseinatronobacter ekhonensis</name>
    <dbReference type="NCBI Taxonomy" id="254356"/>
    <lineage>
        <taxon>Bacteria</taxon>
        <taxon>Pseudomonadati</taxon>
        <taxon>Pseudomonadota</taxon>
        <taxon>Alphaproteobacteria</taxon>
        <taxon>Rhodobacterales</taxon>
        <taxon>Paracoccaceae</taxon>
        <taxon>Roseinatronobacter</taxon>
    </lineage>
</organism>
<keyword evidence="2" id="KW-1185">Reference proteome</keyword>
<accession>A0A3B0MNQ8</accession>
<dbReference type="Proteomes" id="UP000272908">
    <property type="component" value="Unassembled WGS sequence"/>
</dbReference>
<protein>
    <submittedName>
        <fullName evidence="1">Uncharacterized protein</fullName>
    </submittedName>
</protein>
<dbReference type="AlphaFoldDB" id="A0A3B0MNQ8"/>
<name>A0A3B0MNQ8_9RHOB</name>
<reference evidence="2" key="1">
    <citation type="submission" date="2018-08" db="EMBL/GenBank/DDBJ databases">
        <authorList>
            <person name="Rodrigo-Torres L."/>
            <person name="Arahal R. D."/>
            <person name="Lucena T."/>
        </authorList>
    </citation>
    <scope>NUCLEOTIDE SEQUENCE [LARGE SCALE GENOMIC DNA]</scope>
    <source>
        <strain evidence="2">CECT 7235</strain>
    </source>
</reference>
<proteinExistence type="predicted"/>
<evidence type="ECO:0000313" key="1">
    <source>
        <dbReference type="EMBL" id="SUZ31239.1"/>
    </source>
</evidence>
<dbReference type="EMBL" id="UIHC01000006">
    <property type="protein sequence ID" value="SUZ31239.1"/>
    <property type="molecule type" value="Genomic_DNA"/>
</dbReference>
<dbReference type="OrthoDB" id="5377981at2"/>